<dbReference type="GO" id="GO:0016301">
    <property type="term" value="F:kinase activity"/>
    <property type="evidence" value="ECO:0007669"/>
    <property type="project" value="UniProtKB-KW"/>
</dbReference>
<keyword evidence="2" id="KW-0808">Transferase</keyword>
<evidence type="ECO:0000256" key="1">
    <source>
        <dbReference type="ARBA" id="ARBA00006479"/>
    </source>
</evidence>
<dbReference type="SUPFAM" id="SSF46785">
    <property type="entry name" value="Winged helix' DNA-binding domain"/>
    <property type="match status" value="1"/>
</dbReference>
<gene>
    <name evidence="2" type="ORF">COB13_06305</name>
</gene>
<name>A0A2A4Z3N3_9PROT</name>
<accession>A0A2A4Z3N3</accession>
<dbReference type="InterPro" id="IPR000600">
    <property type="entry name" value="ROK"/>
</dbReference>
<evidence type="ECO:0000313" key="2">
    <source>
        <dbReference type="EMBL" id="PCJ01789.1"/>
    </source>
</evidence>
<dbReference type="PANTHER" id="PTHR18964:SF149">
    <property type="entry name" value="BIFUNCTIONAL UDP-N-ACETYLGLUCOSAMINE 2-EPIMERASE_N-ACETYLMANNOSAMINE KINASE"/>
    <property type="match status" value="1"/>
</dbReference>
<proteinExistence type="inferred from homology"/>
<dbReference type="EMBL" id="NVUS01000006">
    <property type="protein sequence ID" value="PCJ01789.1"/>
    <property type="molecule type" value="Genomic_DNA"/>
</dbReference>
<comment type="similarity">
    <text evidence="1">Belongs to the ROK (NagC/XylR) family.</text>
</comment>
<organism evidence="2">
    <name type="scientific">OCS116 cluster bacterium</name>
    <dbReference type="NCBI Taxonomy" id="2030921"/>
    <lineage>
        <taxon>Bacteria</taxon>
        <taxon>Pseudomonadati</taxon>
        <taxon>Pseudomonadota</taxon>
        <taxon>Alphaproteobacteria</taxon>
        <taxon>OCS116 cluster</taxon>
    </lineage>
</organism>
<dbReference type="Gene3D" id="1.10.10.10">
    <property type="entry name" value="Winged helix-like DNA-binding domain superfamily/Winged helix DNA-binding domain"/>
    <property type="match status" value="1"/>
</dbReference>
<dbReference type="PANTHER" id="PTHR18964">
    <property type="entry name" value="ROK (REPRESSOR, ORF, KINASE) FAMILY"/>
    <property type="match status" value="1"/>
</dbReference>
<dbReference type="AlphaFoldDB" id="A0A2A4Z3N3"/>
<comment type="caution">
    <text evidence="2">The sequence shown here is derived from an EMBL/GenBank/DDBJ whole genome shotgun (WGS) entry which is preliminary data.</text>
</comment>
<dbReference type="Pfam" id="PF13412">
    <property type="entry name" value="HTH_24"/>
    <property type="match status" value="1"/>
</dbReference>
<dbReference type="InterPro" id="IPR043129">
    <property type="entry name" value="ATPase_NBD"/>
</dbReference>
<keyword evidence="2" id="KW-0418">Kinase</keyword>
<protein>
    <submittedName>
        <fullName evidence="2">Sugar kinase</fullName>
    </submittedName>
</protein>
<reference evidence="2" key="2">
    <citation type="journal article" date="2018" name="ISME J.">
        <title>A dynamic microbial community with high functional redundancy inhabits the cold, oxic subseafloor aquifer.</title>
        <authorList>
            <person name="Tully B.J."/>
            <person name="Wheat C.G."/>
            <person name="Glazer B.T."/>
            <person name="Huber J.A."/>
        </authorList>
    </citation>
    <scope>NUCLEOTIDE SEQUENCE</scope>
    <source>
        <strain evidence="2">NORP83</strain>
    </source>
</reference>
<dbReference type="InterPro" id="IPR036388">
    <property type="entry name" value="WH-like_DNA-bd_sf"/>
</dbReference>
<reference key="1">
    <citation type="submission" date="2017-08" db="EMBL/GenBank/DDBJ databases">
        <title>A dynamic microbial community with high functional redundancy inhabits the cold, oxic subseafloor aquifer.</title>
        <authorList>
            <person name="Tully B.J."/>
            <person name="Wheat C.G."/>
            <person name="Glazer B.T."/>
            <person name="Huber J.A."/>
        </authorList>
    </citation>
    <scope>NUCLEOTIDE SEQUENCE [LARGE SCALE GENOMIC DNA]</scope>
</reference>
<dbReference type="Gene3D" id="3.30.420.40">
    <property type="match status" value="2"/>
</dbReference>
<sequence length="400" mass="44124">MADGKIGVLSSGINQSGVRDYNERLLLSMLQRRHEPMSGIDLARKAGLSAQTVSTILRKLQKDGLLKRGDPVRGKVGKPSIPMDLAADGVFSFGMKVGRRSADLLLMDFKGGVRKQISINYKYPMPDEVFGFLEQGLKDFTADLPDTILRRVCGIGIATPFALWKWHDMDEDSADAFKSWHDIDFREQVQRFSDLPLFVVNDATAACRAEHLYGRGKEFRDYAYFFIGAFVGGGVVLNHTVFEGNRGNAGALGSLSSTGPLGESRQLVDVASIHLLETRLVEVGIDPKILWKQPQDWRELSRYVEPWLGQTAQELAKASLSVCSVIDFEAILIDGAFPPEIRSELVERVRRYLINQDTRGLIPPRIEVGNVGINARAIGAASGPIFSQYLLNTNAGLSAI</sequence>
<dbReference type="InterPro" id="IPR036390">
    <property type="entry name" value="WH_DNA-bd_sf"/>
</dbReference>
<dbReference type="SUPFAM" id="SSF53067">
    <property type="entry name" value="Actin-like ATPase domain"/>
    <property type="match status" value="1"/>
</dbReference>
<dbReference type="Pfam" id="PF00480">
    <property type="entry name" value="ROK"/>
    <property type="match status" value="1"/>
</dbReference>